<evidence type="ECO:0000313" key="8">
    <source>
        <dbReference type="Proteomes" id="UP000253664"/>
    </source>
</evidence>
<keyword evidence="8" id="KW-1185">Reference proteome</keyword>
<dbReference type="InterPro" id="IPR001138">
    <property type="entry name" value="Zn2Cys6_DnaBD"/>
</dbReference>
<organism evidence="7 8">
    <name type="scientific">Ophiocordyceps polyrhachis-furcata BCC 54312</name>
    <dbReference type="NCBI Taxonomy" id="1330021"/>
    <lineage>
        <taxon>Eukaryota</taxon>
        <taxon>Fungi</taxon>
        <taxon>Dikarya</taxon>
        <taxon>Ascomycota</taxon>
        <taxon>Pezizomycotina</taxon>
        <taxon>Sordariomycetes</taxon>
        <taxon>Hypocreomycetidae</taxon>
        <taxon>Hypocreales</taxon>
        <taxon>Ophiocordycipitaceae</taxon>
        <taxon>Ophiocordyceps</taxon>
    </lineage>
</organism>
<dbReference type="AlphaFoldDB" id="A0A367L967"/>
<dbReference type="OrthoDB" id="2563500at2759"/>
<dbReference type="InterPro" id="IPR036864">
    <property type="entry name" value="Zn2-C6_fun-type_DNA-bd_sf"/>
</dbReference>
<comment type="caution">
    <text evidence="7">The sequence shown here is derived from an EMBL/GenBank/DDBJ whole genome shotgun (WGS) entry which is preliminary data.</text>
</comment>
<dbReference type="STRING" id="1330021.A0A367L967"/>
<dbReference type="PANTHER" id="PTHR47338">
    <property type="entry name" value="ZN(II)2CYS6 TRANSCRIPTION FACTOR (EUROFUNG)-RELATED"/>
    <property type="match status" value="1"/>
</dbReference>
<dbReference type="GO" id="GO:0000981">
    <property type="term" value="F:DNA-binding transcription factor activity, RNA polymerase II-specific"/>
    <property type="evidence" value="ECO:0007669"/>
    <property type="project" value="InterPro"/>
</dbReference>
<dbReference type="InterPro" id="IPR050815">
    <property type="entry name" value="TF_fung"/>
</dbReference>
<keyword evidence="5" id="KW-0539">Nucleus</keyword>
<dbReference type="Proteomes" id="UP000253664">
    <property type="component" value="Unassembled WGS sequence"/>
</dbReference>
<dbReference type="SMART" id="SM00066">
    <property type="entry name" value="GAL4"/>
    <property type="match status" value="2"/>
</dbReference>
<keyword evidence="2" id="KW-0479">Metal-binding</keyword>
<dbReference type="GO" id="GO:0003677">
    <property type="term" value="F:DNA binding"/>
    <property type="evidence" value="ECO:0007669"/>
    <property type="project" value="InterPro"/>
</dbReference>
<gene>
    <name evidence="7" type="ORF">L249_5296</name>
</gene>
<feature type="domain" description="Zn(2)-C6 fungal-type" evidence="6">
    <location>
        <begin position="54"/>
        <end position="84"/>
    </location>
</feature>
<name>A0A367L967_9HYPO</name>
<reference evidence="7 8" key="1">
    <citation type="journal article" date="2015" name="BMC Genomics">
        <title>Insights from the genome of Ophiocordyceps polyrhachis-furcata to pathogenicity and host specificity in insect fungi.</title>
        <authorList>
            <person name="Wichadakul D."/>
            <person name="Kobmoo N."/>
            <person name="Ingsriswang S."/>
            <person name="Tangphatsornruang S."/>
            <person name="Chantasingh D."/>
            <person name="Luangsa-ard J.J."/>
            <person name="Eurwilaichitr L."/>
        </authorList>
    </citation>
    <scope>NUCLEOTIDE SEQUENCE [LARGE SCALE GENOMIC DNA]</scope>
    <source>
        <strain evidence="7 8">BCC 54312</strain>
    </source>
</reference>
<evidence type="ECO:0000256" key="1">
    <source>
        <dbReference type="ARBA" id="ARBA00004123"/>
    </source>
</evidence>
<evidence type="ECO:0000256" key="3">
    <source>
        <dbReference type="ARBA" id="ARBA00023015"/>
    </source>
</evidence>
<accession>A0A367L967</accession>
<dbReference type="PANTHER" id="PTHR47338:SF7">
    <property type="entry name" value="ZN(II)2CYS6 TRANSCRIPTION FACTOR (EUROFUNG)"/>
    <property type="match status" value="1"/>
</dbReference>
<dbReference type="Pfam" id="PF04082">
    <property type="entry name" value="Fungal_trans"/>
    <property type="match status" value="1"/>
</dbReference>
<dbReference type="GO" id="GO:0005634">
    <property type="term" value="C:nucleus"/>
    <property type="evidence" value="ECO:0007669"/>
    <property type="project" value="UniProtKB-SubCell"/>
</dbReference>
<dbReference type="Pfam" id="PF00172">
    <property type="entry name" value="Zn_clus"/>
    <property type="match status" value="2"/>
</dbReference>
<dbReference type="InterPro" id="IPR007219">
    <property type="entry name" value="XnlR_reg_dom"/>
</dbReference>
<keyword evidence="4" id="KW-0804">Transcription</keyword>
<dbReference type="CDD" id="cd12148">
    <property type="entry name" value="fungal_TF_MHR"/>
    <property type="match status" value="1"/>
</dbReference>
<proteinExistence type="predicted"/>
<evidence type="ECO:0000256" key="5">
    <source>
        <dbReference type="ARBA" id="ARBA00023242"/>
    </source>
</evidence>
<dbReference type="SUPFAM" id="SSF57701">
    <property type="entry name" value="Zn2/Cys6 DNA-binding domain"/>
    <property type="match status" value="2"/>
</dbReference>
<keyword evidence="3" id="KW-0805">Transcription regulation</keyword>
<dbReference type="EMBL" id="LKCN02000011">
    <property type="protein sequence ID" value="RCI10967.1"/>
    <property type="molecule type" value="Genomic_DNA"/>
</dbReference>
<dbReference type="GO" id="GO:0008270">
    <property type="term" value="F:zinc ion binding"/>
    <property type="evidence" value="ECO:0007669"/>
    <property type="project" value="InterPro"/>
</dbReference>
<evidence type="ECO:0000256" key="2">
    <source>
        <dbReference type="ARBA" id="ARBA00022723"/>
    </source>
</evidence>
<dbReference type="Gene3D" id="4.10.240.10">
    <property type="entry name" value="Zn(2)-C6 fungal-type DNA-binding domain"/>
    <property type="match status" value="2"/>
</dbReference>
<dbReference type="GO" id="GO:0006351">
    <property type="term" value="P:DNA-templated transcription"/>
    <property type="evidence" value="ECO:0007669"/>
    <property type="project" value="InterPro"/>
</dbReference>
<dbReference type="CDD" id="cd00067">
    <property type="entry name" value="GAL4"/>
    <property type="match status" value="2"/>
</dbReference>
<evidence type="ECO:0000256" key="4">
    <source>
        <dbReference type="ARBA" id="ARBA00023163"/>
    </source>
</evidence>
<dbReference type="SMART" id="SM00906">
    <property type="entry name" value="Fungal_trans"/>
    <property type="match status" value="1"/>
</dbReference>
<sequence>MGCRVCRARKVKCDGRPNGCRNCQRLQLDCDEGGGGGGGGSNSAPVPKMRTYRSCQSCRLSKTKCSGSRPRCGRCVAKAIECLYDGDSVPRWTTSLRRTVVDLKDAVTVEEEGEGEEAGPLSWLLSSELPTGPKLRRLVEQYFANVHPLRCFAFVHKPSFMHQLDKGGVGSEDESCSSSALLHIMCAHGARFLLVGHCLDGDVATPPPPTLVSSAGSQWARRAESLVLADLGTISIQRLMVAILLHDFHLRAGEYGQALMLSGLAVRMAHALKMDGEYDADVLCSSEPGPGAPSVASRESRRRLMWACYVLDAGSGADLLRESDIKIQLPSNERNFGLRIPAVTETLAVGHVLQLLAPAVVPRRPAANMGIMAYYIRLVALWKRIVRCGRQGPPPPPPPWQPDSPLAALEADLVQWRRDLPDFVEYCPETIYARLDSNQFGALLLIHCTYHHSHLELYKVAMADLFRLAEPAAEEQRQALQAAQAGCYHHARRISDMLAEAAEHGVRFLSDSQLPFYLYHSSRVMLYYVARLLDPRRPGAEAKMKDAVEAVERNGRVLRLMGILFPIARTLVSFCVWKG</sequence>
<dbReference type="PROSITE" id="PS50048">
    <property type="entry name" value="ZN2_CY6_FUNGAL_2"/>
    <property type="match status" value="2"/>
</dbReference>
<feature type="domain" description="Zn(2)-C6 fungal-type" evidence="6">
    <location>
        <begin position="2"/>
        <end position="30"/>
    </location>
</feature>
<protein>
    <recommendedName>
        <fullName evidence="6">Zn(2)-C6 fungal-type domain-containing protein</fullName>
    </recommendedName>
</protein>
<evidence type="ECO:0000259" key="6">
    <source>
        <dbReference type="PROSITE" id="PS50048"/>
    </source>
</evidence>
<evidence type="ECO:0000313" key="7">
    <source>
        <dbReference type="EMBL" id="RCI10967.1"/>
    </source>
</evidence>
<comment type="subcellular location">
    <subcellularLocation>
        <location evidence="1">Nucleus</location>
    </subcellularLocation>
</comment>
<dbReference type="PROSITE" id="PS00463">
    <property type="entry name" value="ZN2_CY6_FUNGAL_1"/>
    <property type="match status" value="2"/>
</dbReference>